<reference evidence="1 2" key="1">
    <citation type="submission" date="2016-12" db="EMBL/GenBank/DDBJ databases">
        <title>Amycolatopsis keratiniphila subsp. keratiniphila genome sequencing and assembly.</title>
        <authorList>
            <person name="Mayilraj S."/>
            <person name="Kaur N."/>
        </authorList>
    </citation>
    <scope>NUCLEOTIDE SEQUENCE [LARGE SCALE GENOMIC DNA]</scope>
    <source>
        <strain evidence="1 2">DSM 44409</strain>
    </source>
</reference>
<dbReference type="GO" id="GO:0004658">
    <property type="term" value="F:propionyl-CoA carboxylase activity"/>
    <property type="evidence" value="ECO:0007669"/>
    <property type="project" value="InterPro"/>
</dbReference>
<proteinExistence type="predicted"/>
<dbReference type="Proteomes" id="UP000076660">
    <property type="component" value="Unassembled WGS sequence"/>
</dbReference>
<evidence type="ECO:0000313" key="2">
    <source>
        <dbReference type="Proteomes" id="UP000076660"/>
    </source>
</evidence>
<accession>A0A1W2M2X6</accession>
<dbReference type="Pfam" id="PF13822">
    <property type="entry name" value="ACC_epsilon"/>
    <property type="match status" value="1"/>
</dbReference>
<dbReference type="GO" id="GO:0003989">
    <property type="term" value="F:acetyl-CoA carboxylase activity"/>
    <property type="evidence" value="ECO:0007669"/>
    <property type="project" value="InterPro"/>
</dbReference>
<sequence>MPDIRVVKGNPSDHDVAALVATLLLVGSGARQPRPHRAPWPRAAAEYLSPRSWTTADGSESVR</sequence>
<comment type="caution">
    <text evidence="1">The sequence shown here is derived from an EMBL/GenBank/DDBJ whole genome shotgun (WGS) entry which is preliminary data.</text>
</comment>
<evidence type="ECO:0000313" key="1">
    <source>
        <dbReference type="EMBL" id="ONF74375.1"/>
    </source>
</evidence>
<dbReference type="RefSeq" id="WP_076857242.1">
    <property type="nucleotide sequence ID" value="NZ_LQMT02000005.1"/>
</dbReference>
<evidence type="ECO:0008006" key="3">
    <source>
        <dbReference type="Google" id="ProtNLM"/>
    </source>
</evidence>
<dbReference type="AlphaFoldDB" id="A0A1W2M2X6"/>
<name>A0A1W2M2X6_9PSEU</name>
<protein>
    <recommendedName>
        <fullName evidence="3">Acyl-CoA carboxylase epsilon subunit</fullName>
    </recommendedName>
</protein>
<gene>
    <name evidence="1" type="ORF">AVR91_0203555</name>
</gene>
<organism evidence="1 2">
    <name type="scientific">Amycolatopsis keratiniphila subsp. keratiniphila</name>
    <dbReference type="NCBI Taxonomy" id="227715"/>
    <lineage>
        <taxon>Bacteria</taxon>
        <taxon>Bacillati</taxon>
        <taxon>Actinomycetota</taxon>
        <taxon>Actinomycetes</taxon>
        <taxon>Pseudonocardiales</taxon>
        <taxon>Pseudonocardiaceae</taxon>
        <taxon>Amycolatopsis</taxon>
        <taxon>Amycolatopsis japonica group</taxon>
    </lineage>
</organism>
<dbReference type="InterPro" id="IPR032716">
    <property type="entry name" value="ACC_epsilon"/>
</dbReference>
<dbReference type="EMBL" id="LQMT02000005">
    <property type="protein sequence ID" value="ONF74375.1"/>
    <property type="molecule type" value="Genomic_DNA"/>
</dbReference>